<feature type="compositionally biased region" description="Low complexity" evidence="1">
    <location>
        <begin position="21"/>
        <end position="34"/>
    </location>
</feature>
<dbReference type="AlphaFoldDB" id="A0A0L0DWZ1"/>
<evidence type="ECO:0000313" key="3">
    <source>
        <dbReference type="Proteomes" id="UP000054408"/>
    </source>
</evidence>
<accession>A0A0L0DWZ1</accession>
<evidence type="ECO:0000313" key="2">
    <source>
        <dbReference type="EMBL" id="KNC56058.1"/>
    </source>
</evidence>
<dbReference type="EMBL" id="GL349440">
    <property type="protein sequence ID" value="KNC56058.1"/>
    <property type="molecule type" value="Genomic_DNA"/>
</dbReference>
<feature type="compositionally biased region" description="Low complexity" evidence="1">
    <location>
        <begin position="1"/>
        <end position="13"/>
    </location>
</feature>
<proteinExistence type="predicted"/>
<reference evidence="2 3" key="1">
    <citation type="submission" date="2010-05" db="EMBL/GenBank/DDBJ databases">
        <title>The Genome Sequence of Thecamonas trahens ATCC 50062.</title>
        <authorList>
            <consortium name="The Broad Institute Genome Sequencing Platform"/>
            <person name="Russ C."/>
            <person name="Cuomo C."/>
            <person name="Shea T."/>
            <person name="Young S.K."/>
            <person name="Zeng Q."/>
            <person name="Koehrsen M."/>
            <person name="Haas B."/>
            <person name="Borodovsky M."/>
            <person name="Guigo R."/>
            <person name="Alvarado L."/>
            <person name="Berlin A."/>
            <person name="Bochicchio J."/>
            <person name="Borenstein D."/>
            <person name="Chapman S."/>
            <person name="Chen Z."/>
            <person name="Freedman E."/>
            <person name="Gellesch M."/>
            <person name="Goldberg J."/>
            <person name="Griggs A."/>
            <person name="Gujja S."/>
            <person name="Heilman E."/>
            <person name="Heiman D."/>
            <person name="Hepburn T."/>
            <person name="Howarth C."/>
            <person name="Jen D."/>
            <person name="Larson L."/>
            <person name="Mehta T."/>
            <person name="Park D."/>
            <person name="Pearson M."/>
            <person name="Roberts A."/>
            <person name="Saif S."/>
            <person name="Shenoy N."/>
            <person name="Sisk P."/>
            <person name="Stolte C."/>
            <person name="Sykes S."/>
            <person name="Thomson T."/>
            <person name="Walk T."/>
            <person name="White J."/>
            <person name="Yandava C."/>
            <person name="Burger G."/>
            <person name="Gray M.W."/>
            <person name="Holland P.W.H."/>
            <person name="King N."/>
            <person name="Lang F.B.F."/>
            <person name="Roger A.J."/>
            <person name="Ruiz-Trillo I."/>
            <person name="Lander E."/>
            <person name="Nusbaum C."/>
        </authorList>
    </citation>
    <scope>NUCLEOTIDE SEQUENCE [LARGE SCALE GENOMIC DNA]</scope>
    <source>
        <strain evidence="2 3">ATCC 50062</strain>
    </source>
</reference>
<name>A0A0L0DWZ1_THETB</name>
<dbReference type="GeneID" id="25561781"/>
<keyword evidence="3" id="KW-1185">Reference proteome</keyword>
<feature type="region of interest" description="Disordered" evidence="1">
    <location>
        <begin position="1"/>
        <end position="36"/>
    </location>
</feature>
<dbReference type="Proteomes" id="UP000054408">
    <property type="component" value="Unassembled WGS sequence"/>
</dbReference>
<sequence length="70" mass="7520">MSDSEYGSCSGSDSGSGSGTGSSSEACEAESSSTPSRFSYLKGFDLSLNQLDEYFPPMVFEMKSMEWYVA</sequence>
<evidence type="ECO:0000256" key="1">
    <source>
        <dbReference type="SAM" id="MobiDB-lite"/>
    </source>
</evidence>
<gene>
    <name evidence="2" type="ORF">AMSG_02070</name>
</gene>
<protein>
    <submittedName>
        <fullName evidence="2">Uncharacterized protein</fullName>
    </submittedName>
</protein>
<dbReference type="RefSeq" id="XP_013761102.1">
    <property type="nucleotide sequence ID" value="XM_013905648.1"/>
</dbReference>
<organism evidence="2 3">
    <name type="scientific">Thecamonas trahens ATCC 50062</name>
    <dbReference type="NCBI Taxonomy" id="461836"/>
    <lineage>
        <taxon>Eukaryota</taxon>
        <taxon>Apusozoa</taxon>
        <taxon>Apusomonadida</taxon>
        <taxon>Apusomonadidae</taxon>
        <taxon>Thecamonas</taxon>
    </lineage>
</organism>